<proteinExistence type="predicted"/>
<sequence length="175" mass="19213">VFASWAPKLHAHYHDALRKVEKKIGATRCFSGNAFASATVNVGPAVRTFIHRDMKNLAYGLCAITALGKFDHKKGGHLILWDAKLIIEFPAGSTIFIPSATLSHSNTAIQSGEKRASFTQYSAGGLFRWVDNGYKTDVQLQKNPAAYRRILSEREGGWVKGLAMLPTIQELVANV</sequence>
<organism evidence="1 2">
    <name type="scientific">Hypholoma sublateritium (strain FD-334 SS-4)</name>
    <dbReference type="NCBI Taxonomy" id="945553"/>
    <lineage>
        <taxon>Eukaryota</taxon>
        <taxon>Fungi</taxon>
        <taxon>Dikarya</taxon>
        <taxon>Basidiomycota</taxon>
        <taxon>Agaricomycotina</taxon>
        <taxon>Agaricomycetes</taxon>
        <taxon>Agaricomycetidae</taxon>
        <taxon>Agaricales</taxon>
        <taxon>Agaricineae</taxon>
        <taxon>Strophariaceae</taxon>
        <taxon>Hypholoma</taxon>
    </lineage>
</organism>
<keyword evidence="2" id="KW-1185">Reference proteome</keyword>
<feature type="non-terminal residue" evidence="1">
    <location>
        <position position="1"/>
    </location>
</feature>
<dbReference type="OrthoDB" id="3253621at2759"/>
<gene>
    <name evidence="1" type="ORF">HYPSUDRAFT_149206</name>
</gene>
<dbReference type="STRING" id="945553.A0A0D2KL88"/>
<evidence type="ECO:0000313" key="2">
    <source>
        <dbReference type="Proteomes" id="UP000054270"/>
    </source>
</evidence>
<dbReference type="Gene3D" id="3.60.130.30">
    <property type="match status" value="1"/>
</dbReference>
<accession>A0A0D2KL88</accession>
<dbReference type="OMA" id="LFQWVDN"/>
<protein>
    <submittedName>
        <fullName evidence="1">Uncharacterized protein</fullName>
    </submittedName>
</protein>
<name>A0A0D2KL88_HYPSF</name>
<dbReference type="AlphaFoldDB" id="A0A0D2KL88"/>
<dbReference type="Proteomes" id="UP000054270">
    <property type="component" value="Unassembled WGS sequence"/>
</dbReference>
<reference evidence="2" key="1">
    <citation type="submission" date="2014-04" db="EMBL/GenBank/DDBJ databases">
        <title>Evolutionary Origins and Diversification of the Mycorrhizal Mutualists.</title>
        <authorList>
            <consortium name="DOE Joint Genome Institute"/>
            <consortium name="Mycorrhizal Genomics Consortium"/>
            <person name="Kohler A."/>
            <person name="Kuo A."/>
            <person name="Nagy L.G."/>
            <person name="Floudas D."/>
            <person name="Copeland A."/>
            <person name="Barry K.W."/>
            <person name="Cichocki N."/>
            <person name="Veneault-Fourrey C."/>
            <person name="LaButti K."/>
            <person name="Lindquist E.A."/>
            <person name="Lipzen A."/>
            <person name="Lundell T."/>
            <person name="Morin E."/>
            <person name="Murat C."/>
            <person name="Riley R."/>
            <person name="Ohm R."/>
            <person name="Sun H."/>
            <person name="Tunlid A."/>
            <person name="Henrissat B."/>
            <person name="Grigoriev I.V."/>
            <person name="Hibbett D.S."/>
            <person name="Martin F."/>
        </authorList>
    </citation>
    <scope>NUCLEOTIDE SEQUENCE [LARGE SCALE GENOMIC DNA]</scope>
    <source>
        <strain evidence="2">FD-334 SS-4</strain>
    </source>
</reference>
<evidence type="ECO:0000313" key="1">
    <source>
        <dbReference type="EMBL" id="KJA15387.1"/>
    </source>
</evidence>
<dbReference type="EMBL" id="KN817646">
    <property type="protein sequence ID" value="KJA15387.1"/>
    <property type="molecule type" value="Genomic_DNA"/>
</dbReference>